<dbReference type="AlphaFoldDB" id="A0A9P8IFU2"/>
<evidence type="ECO:0000259" key="7">
    <source>
        <dbReference type="Pfam" id="PF24160"/>
    </source>
</evidence>
<gene>
    <name evidence="8" type="ORF">FGG08_002079</name>
</gene>
<dbReference type="Pfam" id="PF04884">
    <property type="entry name" value="UVB_sens_prot"/>
    <property type="match status" value="2"/>
</dbReference>
<dbReference type="Proteomes" id="UP000698800">
    <property type="component" value="Unassembled WGS sequence"/>
</dbReference>
<evidence type="ECO:0000259" key="6">
    <source>
        <dbReference type="Pfam" id="PF04884"/>
    </source>
</evidence>
<dbReference type="Pfam" id="PF24160">
    <property type="entry name" value="UVB_sens_C"/>
    <property type="match status" value="1"/>
</dbReference>
<evidence type="ECO:0000256" key="2">
    <source>
        <dbReference type="ARBA" id="ARBA00007558"/>
    </source>
</evidence>
<comment type="subcellular location">
    <subcellularLocation>
        <location evidence="1">Membrane</location>
    </subcellularLocation>
</comment>
<comment type="similarity">
    <text evidence="2">Belongs to the RUS1 family.</text>
</comment>
<evidence type="ECO:0000313" key="8">
    <source>
        <dbReference type="EMBL" id="KAH0543641.1"/>
    </source>
</evidence>
<keyword evidence="4" id="KW-1133">Transmembrane helix</keyword>
<organism evidence="8 9">
    <name type="scientific">Glutinoglossum americanum</name>
    <dbReference type="NCBI Taxonomy" id="1670608"/>
    <lineage>
        <taxon>Eukaryota</taxon>
        <taxon>Fungi</taxon>
        <taxon>Dikarya</taxon>
        <taxon>Ascomycota</taxon>
        <taxon>Pezizomycotina</taxon>
        <taxon>Geoglossomycetes</taxon>
        <taxon>Geoglossales</taxon>
        <taxon>Geoglossaceae</taxon>
        <taxon>Glutinoglossum</taxon>
    </lineage>
</organism>
<feature type="domain" description="Root UVB sensitive protein C-terminal" evidence="7">
    <location>
        <begin position="328"/>
        <end position="429"/>
    </location>
</feature>
<reference evidence="8" key="1">
    <citation type="submission" date="2021-03" db="EMBL/GenBank/DDBJ databases">
        <title>Comparative genomics and phylogenomic investigation of the class Geoglossomycetes provide insights into ecological specialization and systematics.</title>
        <authorList>
            <person name="Melie T."/>
            <person name="Pirro S."/>
            <person name="Miller A.N."/>
            <person name="Quandt A."/>
        </authorList>
    </citation>
    <scope>NUCLEOTIDE SEQUENCE</scope>
    <source>
        <strain evidence="8">GBOQ0MN5Z8</strain>
    </source>
</reference>
<proteinExistence type="inferred from homology"/>
<keyword evidence="3" id="KW-0812">Transmembrane</keyword>
<evidence type="ECO:0000256" key="3">
    <source>
        <dbReference type="ARBA" id="ARBA00022692"/>
    </source>
</evidence>
<dbReference type="InterPro" id="IPR055412">
    <property type="entry name" value="UVB_sens_C"/>
</dbReference>
<dbReference type="InterPro" id="IPR006968">
    <property type="entry name" value="RUS_fam"/>
</dbReference>
<keyword evidence="5" id="KW-0472">Membrane</keyword>
<evidence type="ECO:0000313" key="9">
    <source>
        <dbReference type="Proteomes" id="UP000698800"/>
    </source>
</evidence>
<dbReference type="PANTHER" id="PTHR12770:SF31">
    <property type="entry name" value="RUS FAMILY MEMBER 1"/>
    <property type="match status" value="1"/>
</dbReference>
<sequence>MELEERDEAGNLTTTYIESLSKGGRRIDVVKFNQAFQDSLQAFSSSIAGLLSSRAVLQGVGVGDATASPTAALLLTVIQESMGRLATILFAHKLGNSLVAECKRYRLLADIFNDAAIIIDCLSPVFPKPVRVVLLSVSSVSRAICGVAAGSSKTSLSAHFAKWGNLGELNAVELWFPLVANRAAIFVCITNQHDIQKDASQETIISLMGMLVGSVVVSNVSSTLATWSSLILLLSIHLFANYKAVRAVRMLTLNRQRASIVFSTLIEQGEVLTPKDASEQERVFEWDGVLRWGASELTGHALIGVRLQLLLASIAGSFGVTGSIQNPIVDLTDLAEIFSKENFLLWVDTRERRALIALKEGCSTTSQLKAWTLALMVTRKLKQQEPPLSDPQGVLQLLQETLDQANRTFDGFLRQLTAAGWDVRSSALETRPGFRIKFPVG</sequence>
<dbReference type="EMBL" id="JAGHQL010000029">
    <property type="protein sequence ID" value="KAH0543641.1"/>
    <property type="molecule type" value="Genomic_DNA"/>
</dbReference>
<protein>
    <submittedName>
        <fullName evidence="8">Uncharacterized protein</fullName>
    </submittedName>
</protein>
<keyword evidence="9" id="KW-1185">Reference proteome</keyword>
<dbReference type="GO" id="GO:0016020">
    <property type="term" value="C:membrane"/>
    <property type="evidence" value="ECO:0007669"/>
    <property type="project" value="UniProtKB-SubCell"/>
</dbReference>
<feature type="domain" description="Protein root UVB sensitive/RUS" evidence="6">
    <location>
        <begin position="196"/>
        <end position="268"/>
    </location>
</feature>
<comment type="caution">
    <text evidence="8">The sequence shown here is derived from an EMBL/GenBank/DDBJ whole genome shotgun (WGS) entry which is preliminary data.</text>
</comment>
<evidence type="ECO:0000256" key="5">
    <source>
        <dbReference type="ARBA" id="ARBA00023136"/>
    </source>
</evidence>
<dbReference type="InterPro" id="IPR054549">
    <property type="entry name" value="UVB_sens_RUS_dom"/>
</dbReference>
<accession>A0A9P8IFU2</accession>
<feature type="domain" description="Protein root UVB sensitive/RUS" evidence="6">
    <location>
        <begin position="38"/>
        <end position="189"/>
    </location>
</feature>
<evidence type="ECO:0000256" key="4">
    <source>
        <dbReference type="ARBA" id="ARBA00022989"/>
    </source>
</evidence>
<evidence type="ECO:0000256" key="1">
    <source>
        <dbReference type="ARBA" id="ARBA00004370"/>
    </source>
</evidence>
<dbReference type="OrthoDB" id="364779at2759"/>
<name>A0A9P8IFU2_9PEZI</name>
<dbReference type="PANTHER" id="PTHR12770">
    <property type="entry name" value="RUS1 FAMILY PROTEIN C16ORF58"/>
    <property type="match status" value="1"/>
</dbReference>